<sequence length="109" mass="12535">MQESQLPSVSRLLEVASQLLIEEPQYCDSATKSYRKKALQKLQEIAENQQDILAMQRRILAAAAVTMTEDDVEFLENGPCQTVEELQILDRELENKEKRAKMVIHMQDT</sequence>
<protein>
    <submittedName>
        <fullName evidence="1">Uncharacterized protein</fullName>
    </submittedName>
</protein>
<dbReference type="AlphaFoldDB" id="A0A498NZI8"/>
<evidence type="ECO:0000313" key="2">
    <source>
        <dbReference type="Proteomes" id="UP000290572"/>
    </source>
</evidence>
<accession>A0A498NZI8</accession>
<keyword evidence="2" id="KW-1185">Reference proteome</keyword>
<comment type="caution">
    <text evidence="1">The sequence shown here is derived from an EMBL/GenBank/DDBJ whole genome shotgun (WGS) entry which is preliminary data.</text>
</comment>
<dbReference type="Proteomes" id="UP000290572">
    <property type="component" value="Unassembled WGS sequence"/>
</dbReference>
<evidence type="ECO:0000313" key="1">
    <source>
        <dbReference type="EMBL" id="RXN37333.1"/>
    </source>
</evidence>
<organism evidence="1 2">
    <name type="scientific">Labeo rohita</name>
    <name type="common">Indian major carp</name>
    <name type="synonym">Cyprinus rohita</name>
    <dbReference type="NCBI Taxonomy" id="84645"/>
    <lineage>
        <taxon>Eukaryota</taxon>
        <taxon>Metazoa</taxon>
        <taxon>Chordata</taxon>
        <taxon>Craniata</taxon>
        <taxon>Vertebrata</taxon>
        <taxon>Euteleostomi</taxon>
        <taxon>Actinopterygii</taxon>
        <taxon>Neopterygii</taxon>
        <taxon>Teleostei</taxon>
        <taxon>Ostariophysi</taxon>
        <taxon>Cypriniformes</taxon>
        <taxon>Cyprinidae</taxon>
        <taxon>Labeoninae</taxon>
        <taxon>Labeonini</taxon>
        <taxon>Labeo</taxon>
    </lineage>
</organism>
<dbReference type="EMBL" id="QBIY01005960">
    <property type="protein sequence ID" value="RXN37333.1"/>
    <property type="molecule type" value="Genomic_DNA"/>
</dbReference>
<gene>
    <name evidence="1" type="ORF">ROHU_002149</name>
</gene>
<proteinExistence type="predicted"/>
<reference evidence="1 2" key="1">
    <citation type="submission" date="2018-03" db="EMBL/GenBank/DDBJ databases">
        <title>Draft genome sequence of Rohu Carp (Labeo rohita).</title>
        <authorList>
            <person name="Das P."/>
            <person name="Kushwaha B."/>
            <person name="Joshi C.G."/>
            <person name="Kumar D."/>
            <person name="Nagpure N.S."/>
            <person name="Sahoo L."/>
            <person name="Das S.P."/>
            <person name="Bit A."/>
            <person name="Patnaik S."/>
            <person name="Meher P.K."/>
            <person name="Jayasankar P."/>
            <person name="Koringa P.G."/>
            <person name="Patel N.V."/>
            <person name="Hinsu A.T."/>
            <person name="Kumar R."/>
            <person name="Pandey M."/>
            <person name="Agarwal S."/>
            <person name="Srivastava S."/>
            <person name="Singh M."/>
            <person name="Iquebal M.A."/>
            <person name="Jaiswal S."/>
            <person name="Angadi U.B."/>
            <person name="Kumar N."/>
            <person name="Raza M."/>
            <person name="Shah T.M."/>
            <person name="Rai A."/>
            <person name="Jena J.K."/>
        </authorList>
    </citation>
    <scope>NUCLEOTIDE SEQUENCE [LARGE SCALE GENOMIC DNA]</scope>
    <source>
        <strain evidence="1">DASCIFA01</strain>
        <tissue evidence="1">Testis</tissue>
    </source>
</reference>
<name>A0A498NZI8_LABRO</name>